<dbReference type="AlphaFoldDB" id="A0AAE1IW45"/>
<feature type="compositionally biased region" description="Low complexity" evidence="1">
    <location>
        <begin position="44"/>
        <end position="55"/>
    </location>
</feature>
<evidence type="ECO:0000313" key="3">
    <source>
        <dbReference type="Proteomes" id="UP001293593"/>
    </source>
</evidence>
<evidence type="ECO:0000256" key="1">
    <source>
        <dbReference type="SAM" id="MobiDB-lite"/>
    </source>
</evidence>
<sequence length="119" mass="13068">MEGLIPYLIDVIKKQQHKSPTTGTRTYRRSFSHSDTSNDRSYHLLLGSSDSFGGSSHRRTRSDLPPSLTTSADFSEHRYGKDGFLVSPRDPPPFLSAASSSPTAKSVASSHAPRLASRY</sequence>
<evidence type="ECO:0000313" key="2">
    <source>
        <dbReference type="EMBL" id="KAK4258840.1"/>
    </source>
</evidence>
<protein>
    <submittedName>
        <fullName evidence="2">Uncharacterized protein</fullName>
    </submittedName>
</protein>
<dbReference type="PANTHER" id="PTHR38370">
    <property type="entry name" value="BETA-1,4-XYLOSIDASE"/>
    <property type="match status" value="1"/>
</dbReference>
<comment type="caution">
    <text evidence="2">The sequence shown here is derived from an EMBL/GenBank/DDBJ whole genome shotgun (WGS) entry which is preliminary data.</text>
</comment>
<keyword evidence="3" id="KW-1185">Reference proteome</keyword>
<feature type="compositionally biased region" description="Low complexity" evidence="1">
    <location>
        <begin position="95"/>
        <end position="110"/>
    </location>
</feature>
<feature type="region of interest" description="Disordered" evidence="1">
    <location>
        <begin position="14"/>
        <end position="119"/>
    </location>
</feature>
<dbReference type="Proteomes" id="UP001293593">
    <property type="component" value="Unassembled WGS sequence"/>
</dbReference>
<dbReference type="EMBL" id="JAWXYG010000011">
    <property type="protein sequence ID" value="KAK4258840.1"/>
    <property type="molecule type" value="Genomic_DNA"/>
</dbReference>
<dbReference type="PANTHER" id="PTHR38370:SF1">
    <property type="entry name" value="BETA-1,4-XYLOSIDASE"/>
    <property type="match status" value="1"/>
</dbReference>
<organism evidence="2 3">
    <name type="scientific">Acacia crassicarpa</name>
    <name type="common">northern wattle</name>
    <dbReference type="NCBI Taxonomy" id="499986"/>
    <lineage>
        <taxon>Eukaryota</taxon>
        <taxon>Viridiplantae</taxon>
        <taxon>Streptophyta</taxon>
        <taxon>Embryophyta</taxon>
        <taxon>Tracheophyta</taxon>
        <taxon>Spermatophyta</taxon>
        <taxon>Magnoliopsida</taxon>
        <taxon>eudicotyledons</taxon>
        <taxon>Gunneridae</taxon>
        <taxon>Pentapetalae</taxon>
        <taxon>rosids</taxon>
        <taxon>fabids</taxon>
        <taxon>Fabales</taxon>
        <taxon>Fabaceae</taxon>
        <taxon>Caesalpinioideae</taxon>
        <taxon>mimosoid clade</taxon>
        <taxon>Acacieae</taxon>
        <taxon>Acacia</taxon>
    </lineage>
</organism>
<gene>
    <name evidence="2" type="ORF">QN277_005242</name>
</gene>
<reference evidence="2" key="1">
    <citation type="submission" date="2023-10" db="EMBL/GenBank/DDBJ databases">
        <title>Chromosome-level genome of the transformable northern wattle, Acacia crassicarpa.</title>
        <authorList>
            <person name="Massaro I."/>
            <person name="Sinha N.R."/>
            <person name="Poethig S."/>
            <person name="Leichty A.R."/>
        </authorList>
    </citation>
    <scope>NUCLEOTIDE SEQUENCE</scope>
    <source>
        <strain evidence="2">Acra3RX</strain>
        <tissue evidence="2">Leaf</tissue>
    </source>
</reference>
<accession>A0AAE1IW45</accession>
<name>A0AAE1IW45_9FABA</name>
<proteinExistence type="predicted"/>